<gene>
    <name evidence="3" type="ORF">NN4_15980</name>
</gene>
<keyword evidence="2" id="KW-0732">Signal</keyword>
<evidence type="ECO:0000313" key="4">
    <source>
        <dbReference type="Proteomes" id="UP000321424"/>
    </source>
</evidence>
<dbReference type="PROSITE" id="PS51257">
    <property type="entry name" value="PROKAR_LIPOPROTEIN"/>
    <property type="match status" value="1"/>
</dbReference>
<dbReference type="RefSeq" id="WP_186818319.1">
    <property type="nucleotide sequence ID" value="NZ_BJXA01000007.1"/>
</dbReference>
<dbReference type="EMBL" id="BJXA01000007">
    <property type="protein sequence ID" value="GEM37079.1"/>
    <property type="molecule type" value="Genomic_DNA"/>
</dbReference>
<protein>
    <recommendedName>
        <fullName evidence="5">Lipoprotein</fullName>
    </recommendedName>
</protein>
<sequence length="128" mass="12962">MVRGLLLTGVACSGALLISACGGGAGPKSPAQPTPVPLPEPTSSSQPVASENLGYLWPFTVERGTIECRAGDQAVFVAPDGKPYALNENAEQAGVPGIEPLRADGSGGDKISLGAVRSRTLQLCKFAG</sequence>
<reference evidence="3 4" key="1">
    <citation type="submission" date="2019-07" db="EMBL/GenBank/DDBJ databases">
        <title>Whole genome shotgun sequence of Nocardia ninae NBRC 108245.</title>
        <authorList>
            <person name="Hosoyama A."/>
            <person name="Uohara A."/>
            <person name="Ohji S."/>
            <person name="Ichikawa N."/>
        </authorList>
    </citation>
    <scope>NUCLEOTIDE SEQUENCE [LARGE SCALE GENOMIC DNA]</scope>
    <source>
        <strain evidence="3 4">NBRC 108245</strain>
    </source>
</reference>
<evidence type="ECO:0000256" key="2">
    <source>
        <dbReference type="SAM" id="SignalP"/>
    </source>
</evidence>
<name>A0A511M904_9NOCA</name>
<evidence type="ECO:0008006" key="5">
    <source>
        <dbReference type="Google" id="ProtNLM"/>
    </source>
</evidence>
<feature type="signal peptide" evidence="2">
    <location>
        <begin position="1"/>
        <end position="25"/>
    </location>
</feature>
<evidence type="ECO:0000256" key="1">
    <source>
        <dbReference type="SAM" id="MobiDB-lite"/>
    </source>
</evidence>
<feature type="compositionally biased region" description="Pro residues" evidence="1">
    <location>
        <begin position="30"/>
        <end position="40"/>
    </location>
</feature>
<dbReference type="Pfam" id="PF10709">
    <property type="entry name" value="DUF2511"/>
    <property type="match status" value="1"/>
</dbReference>
<proteinExistence type="predicted"/>
<feature type="region of interest" description="Disordered" evidence="1">
    <location>
        <begin position="24"/>
        <end position="49"/>
    </location>
</feature>
<dbReference type="InterPro" id="IPR019648">
    <property type="entry name" value="YebY"/>
</dbReference>
<dbReference type="Proteomes" id="UP000321424">
    <property type="component" value="Unassembled WGS sequence"/>
</dbReference>
<comment type="caution">
    <text evidence="3">The sequence shown here is derived from an EMBL/GenBank/DDBJ whole genome shotgun (WGS) entry which is preliminary data.</text>
</comment>
<dbReference type="AlphaFoldDB" id="A0A511M904"/>
<organism evidence="3 4">
    <name type="scientific">Nocardia ninae NBRC 108245</name>
    <dbReference type="NCBI Taxonomy" id="1210091"/>
    <lineage>
        <taxon>Bacteria</taxon>
        <taxon>Bacillati</taxon>
        <taxon>Actinomycetota</taxon>
        <taxon>Actinomycetes</taxon>
        <taxon>Mycobacteriales</taxon>
        <taxon>Nocardiaceae</taxon>
        <taxon>Nocardia</taxon>
    </lineage>
</organism>
<accession>A0A511M904</accession>
<evidence type="ECO:0000313" key="3">
    <source>
        <dbReference type="EMBL" id="GEM37079.1"/>
    </source>
</evidence>
<keyword evidence="4" id="KW-1185">Reference proteome</keyword>
<feature type="chain" id="PRO_5038971558" description="Lipoprotein" evidence="2">
    <location>
        <begin position="26"/>
        <end position="128"/>
    </location>
</feature>